<accession>A0A6J4T3D3</accession>
<feature type="non-terminal residue" evidence="2">
    <location>
        <position position="1"/>
    </location>
</feature>
<evidence type="ECO:0000256" key="1">
    <source>
        <dbReference type="SAM" id="MobiDB-lite"/>
    </source>
</evidence>
<protein>
    <submittedName>
        <fullName evidence="2">Uncharacterized protein</fullName>
    </submittedName>
</protein>
<name>A0A6J4T3D3_9SPHN</name>
<sequence>VRPDRLGAARRRPPPPRAGAVPAWNDAGALRGGAGGRRRAADPAPRRAVSRGARGLRVGGVRRQGPAARGGGGRDQPTVLPDPLRARWVAGRPAAPGRGGGLGRAAAAVVGRLARVGRRYSPSV</sequence>
<feature type="non-terminal residue" evidence="2">
    <location>
        <position position="124"/>
    </location>
</feature>
<reference evidence="2" key="1">
    <citation type="submission" date="2020-02" db="EMBL/GenBank/DDBJ databases">
        <authorList>
            <person name="Meier V. D."/>
        </authorList>
    </citation>
    <scope>NUCLEOTIDE SEQUENCE</scope>
    <source>
        <strain evidence="2">AVDCRST_MAG39</strain>
    </source>
</reference>
<gene>
    <name evidence="2" type="ORF">AVDCRST_MAG39-2102</name>
</gene>
<proteinExistence type="predicted"/>
<feature type="region of interest" description="Disordered" evidence="1">
    <location>
        <begin position="1"/>
        <end position="81"/>
    </location>
</feature>
<feature type="compositionally biased region" description="Low complexity" evidence="1">
    <location>
        <begin position="46"/>
        <end position="67"/>
    </location>
</feature>
<dbReference type="EMBL" id="CADCVW010000085">
    <property type="protein sequence ID" value="CAA9512391.1"/>
    <property type="molecule type" value="Genomic_DNA"/>
</dbReference>
<evidence type="ECO:0000313" key="2">
    <source>
        <dbReference type="EMBL" id="CAA9512391.1"/>
    </source>
</evidence>
<dbReference type="AlphaFoldDB" id="A0A6J4T3D3"/>
<organism evidence="2">
    <name type="scientific">uncultured Sphingomonadaceae bacterium</name>
    <dbReference type="NCBI Taxonomy" id="169976"/>
    <lineage>
        <taxon>Bacteria</taxon>
        <taxon>Pseudomonadati</taxon>
        <taxon>Pseudomonadota</taxon>
        <taxon>Alphaproteobacteria</taxon>
        <taxon>Sphingomonadales</taxon>
        <taxon>Sphingomonadaceae</taxon>
        <taxon>environmental samples</taxon>
    </lineage>
</organism>
<feature type="compositionally biased region" description="Low complexity" evidence="1">
    <location>
        <begin position="18"/>
        <end position="29"/>
    </location>
</feature>